<dbReference type="Proteomes" id="UP000231586">
    <property type="component" value="Unassembled WGS sequence"/>
</dbReference>
<keyword evidence="4" id="KW-1185">Reference proteome</keyword>
<sequence length="81" mass="9037">MTEELKGRYRARMTTPKDPSLVRRTLARLGLAFSPDGAPRTPGRRPSRYGPTVSRRVDEDVDALRARVAALEARLDARSSD</sequence>
<reference evidence="3 4" key="1">
    <citation type="submission" date="2017-11" db="EMBL/GenBank/DDBJ databases">
        <title>Genomic Encyclopedia of Archaeal and Bacterial Type Strains, Phase II (KMG-II): From Individual Species to Whole Genera.</title>
        <authorList>
            <person name="Goeker M."/>
        </authorList>
    </citation>
    <scope>NUCLEOTIDE SEQUENCE [LARGE SCALE GENOMIC DNA]</scope>
    <source>
        <strain evidence="3 4">DSM 22413</strain>
    </source>
</reference>
<dbReference type="EMBL" id="PGTZ01000009">
    <property type="protein sequence ID" value="PJI90944.1"/>
    <property type="molecule type" value="Genomic_DNA"/>
</dbReference>
<dbReference type="AlphaFoldDB" id="A0A2M8WJ31"/>
<evidence type="ECO:0000256" key="1">
    <source>
        <dbReference type="SAM" id="Coils"/>
    </source>
</evidence>
<proteinExistence type="predicted"/>
<name>A0A2M8WJ31_9MICO</name>
<feature type="coiled-coil region" evidence="1">
    <location>
        <begin position="54"/>
        <end position="81"/>
    </location>
</feature>
<keyword evidence="1" id="KW-0175">Coiled coil</keyword>
<comment type="caution">
    <text evidence="3">The sequence shown here is derived from an EMBL/GenBank/DDBJ whole genome shotgun (WGS) entry which is preliminary data.</text>
</comment>
<organism evidence="3 4">
    <name type="scientific">Luteimicrobium subarcticum</name>
    <dbReference type="NCBI Taxonomy" id="620910"/>
    <lineage>
        <taxon>Bacteria</taxon>
        <taxon>Bacillati</taxon>
        <taxon>Actinomycetota</taxon>
        <taxon>Actinomycetes</taxon>
        <taxon>Micrococcales</taxon>
        <taxon>Luteimicrobium</taxon>
    </lineage>
</organism>
<evidence type="ECO:0000313" key="4">
    <source>
        <dbReference type="Proteomes" id="UP000231586"/>
    </source>
</evidence>
<gene>
    <name evidence="3" type="ORF">CLV34_2202</name>
</gene>
<evidence type="ECO:0000313" key="3">
    <source>
        <dbReference type="EMBL" id="PJI90944.1"/>
    </source>
</evidence>
<evidence type="ECO:0000256" key="2">
    <source>
        <dbReference type="SAM" id="MobiDB-lite"/>
    </source>
</evidence>
<accession>A0A2M8WJ31</accession>
<protein>
    <submittedName>
        <fullName evidence="3">Uncharacterized protein</fullName>
    </submittedName>
</protein>
<feature type="region of interest" description="Disordered" evidence="2">
    <location>
        <begin position="32"/>
        <end position="54"/>
    </location>
</feature>